<dbReference type="EMBL" id="JARXHW010000001">
    <property type="protein sequence ID" value="MDQ8205902.1"/>
    <property type="molecule type" value="Genomic_DNA"/>
</dbReference>
<accession>A0ABU1AP02</accession>
<dbReference type="Gene3D" id="3.30.420.10">
    <property type="entry name" value="Ribonuclease H-like superfamily/Ribonuclease H"/>
    <property type="match status" value="1"/>
</dbReference>
<dbReference type="PANTHER" id="PTHR46889">
    <property type="entry name" value="TRANSPOSASE INSF FOR INSERTION SEQUENCE IS3B-RELATED"/>
    <property type="match status" value="1"/>
</dbReference>
<dbReference type="InterPro" id="IPR012337">
    <property type="entry name" value="RNaseH-like_sf"/>
</dbReference>
<dbReference type="SUPFAM" id="SSF53098">
    <property type="entry name" value="Ribonuclease H-like"/>
    <property type="match status" value="1"/>
</dbReference>
<protein>
    <submittedName>
        <fullName evidence="2">IS3 family transposase</fullName>
    </submittedName>
</protein>
<keyword evidence="3" id="KW-1185">Reference proteome</keyword>
<dbReference type="PROSITE" id="PS50994">
    <property type="entry name" value="INTEGRASE"/>
    <property type="match status" value="1"/>
</dbReference>
<dbReference type="InterPro" id="IPR050900">
    <property type="entry name" value="Transposase_IS3/IS150/IS904"/>
</dbReference>
<comment type="caution">
    <text evidence="2">The sequence shown here is derived from an EMBL/GenBank/DDBJ whole genome shotgun (WGS) entry which is preliminary data.</text>
</comment>
<dbReference type="Pfam" id="PF13276">
    <property type="entry name" value="HTH_21"/>
    <property type="match status" value="1"/>
</dbReference>
<dbReference type="Pfam" id="PF13333">
    <property type="entry name" value="rve_2"/>
    <property type="match status" value="1"/>
</dbReference>
<evidence type="ECO:0000313" key="2">
    <source>
        <dbReference type="EMBL" id="MDQ8205902.1"/>
    </source>
</evidence>
<name>A0ABU1AP02_9BACT</name>
<dbReference type="RefSeq" id="WP_308948059.1">
    <property type="nucleotide sequence ID" value="NZ_JARXHW010000001.1"/>
</dbReference>
<sequence length="305" mass="34963">MQYQFIKDNKNIYRVDEMCECLDLLRGSYYSWESRAPSDRSKQDEVLKDRISELHRKAKGRYGHRPIYSHLQDDDFDCGRDRTLRLMQELGIAGVQRKGFKPLGTDSNHNFGYSANLLKQLGKPERLDQVWVADTTYLRIEGGWCYLATVMDLFSRRILGWSVSDHNDSKLVCQALQAAVLTRGGDLPKGLIHHSDRGSTYASYAYADMLSSFGIEPSMSAKGNCYDNAAQESFYGRYKTSSVRGRIFADQQEARSNAFEYIEVFYNRFRKHSSLGYQSPFQFEEKFCPHGGKQQASLPACLSHN</sequence>
<evidence type="ECO:0000313" key="3">
    <source>
        <dbReference type="Proteomes" id="UP001225316"/>
    </source>
</evidence>
<dbReference type="NCBIfam" id="NF033516">
    <property type="entry name" value="transpos_IS3"/>
    <property type="match status" value="1"/>
</dbReference>
<dbReference type="Proteomes" id="UP001225316">
    <property type="component" value="Unassembled WGS sequence"/>
</dbReference>
<dbReference type="InterPro" id="IPR036397">
    <property type="entry name" value="RNaseH_sf"/>
</dbReference>
<reference evidence="2 3" key="1">
    <citation type="submission" date="2023-04" db="EMBL/GenBank/DDBJ databases">
        <title>A novel bacteria isolated from coastal sediment.</title>
        <authorList>
            <person name="Liu X.-J."/>
            <person name="Du Z.-J."/>
        </authorList>
    </citation>
    <scope>NUCLEOTIDE SEQUENCE [LARGE SCALE GENOMIC DNA]</scope>
    <source>
        <strain evidence="2 3">SDUM461003</strain>
    </source>
</reference>
<dbReference type="Pfam" id="PF00665">
    <property type="entry name" value="rve"/>
    <property type="match status" value="1"/>
</dbReference>
<evidence type="ECO:0000259" key="1">
    <source>
        <dbReference type="PROSITE" id="PS50994"/>
    </source>
</evidence>
<proteinExistence type="predicted"/>
<dbReference type="PANTHER" id="PTHR46889:SF4">
    <property type="entry name" value="TRANSPOSASE INSO FOR INSERTION SEQUENCE ELEMENT IS911B-RELATED"/>
    <property type="match status" value="1"/>
</dbReference>
<gene>
    <name evidence="2" type="ORF">QEH52_00135</name>
</gene>
<dbReference type="InterPro" id="IPR048020">
    <property type="entry name" value="Transpos_IS3"/>
</dbReference>
<dbReference type="InterPro" id="IPR001584">
    <property type="entry name" value="Integrase_cat-core"/>
</dbReference>
<feature type="domain" description="Integrase catalytic" evidence="1">
    <location>
        <begin position="120"/>
        <end position="288"/>
    </location>
</feature>
<organism evidence="2 3">
    <name type="scientific">Thalassobacterium maritimum</name>
    <dbReference type="NCBI Taxonomy" id="3041265"/>
    <lineage>
        <taxon>Bacteria</taxon>
        <taxon>Pseudomonadati</taxon>
        <taxon>Verrucomicrobiota</taxon>
        <taxon>Opitutia</taxon>
        <taxon>Puniceicoccales</taxon>
        <taxon>Coraliomargaritaceae</taxon>
        <taxon>Thalassobacterium</taxon>
    </lineage>
</organism>
<dbReference type="InterPro" id="IPR025948">
    <property type="entry name" value="HTH-like_dom"/>
</dbReference>